<dbReference type="InterPro" id="IPR000182">
    <property type="entry name" value="GNAT_dom"/>
</dbReference>
<keyword evidence="6 9" id="KW-0808">Transferase</keyword>
<proteinExistence type="inferred from homology"/>
<evidence type="ECO:0000256" key="5">
    <source>
        <dbReference type="ARBA" id="ARBA00017935"/>
    </source>
</evidence>
<evidence type="ECO:0000313" key="11">
    <source>
        <dbReference type="EMBL" id="UVI33233.1"/>
    </source>
</evidence>
<dbReference type="CDD" id="cd04301">
    <property type="entry name" value="NAT_SF"/>
    <property type="match status" value="1"/>
</dbReference>
<gene>
    <name evidence="9 11" type="primary">ectA</name>
    <name evidence="11" type="ORF">L1F29_15920</name>
</gene>
<protein>
    <recommendedName>
        <fullName evidence="5 9">L-2,4-diaminobutyric acid acetyltransferase</fullName>
        <shortName evidence="9">DABA acetyltransferase</shortName>
        <ecNumber evidence="4 9">2.3.1.178</ecNumber>
    </recommendedName>
</protein>
<evidence type="ECO:0000256" key="2">
    <source>
        <dbReference type="ARBA" id="ARBA00004978"/>
    </source>
</evidence>
<evidence type="ECO:0000256" key="1">
    <source>
        <dbReference type="ARBA" id="ARBA00003741"/>
    </source>
</evidence>
<evidence type="ECO:0000256" key="6">
    <source>
        <dbReference type="ARBA" id="ARBA00022679"/>
    </source>
</evidence>
<dbReference type="GO" id="GO:0033816">
    <property type="term" value="F:diaminobutyrate acetyltransferase activity"/>
    <property type="evidence" value="ECO:0007669"/>
    <property type="project" value="UniProtKB-EC"/>
</dbReference>
<comment type="catalytic activity">
    <reaction evidence="8 9">
        <text>L-2,4-diaminobutanoate + acetyl-CoA = (2S)-4-acetamido-2-aminobutanoate + CoA + H(+)</text>
        <dbReference type="Rhea" id="RHEA:16901"/>
        <dbReference type="ChEBI" id="CHEBI:15378"/>
        <dbReference type="ChEBI" id="CHEBI:57287"/>
        <dbReference type="ChEBI" id="CHEBI:57288"/>
        <dbReference type="ChEBI" id="CHEBI:58761"/>
        <dbReference type="ChEBI" id="CHEBI:58929"/>
        <dbReference type="EC" id="2.3.1.178"/>
    </reaction>
</comment>
<dbReference type="PROSITE" id="PS51186">
    <property type="entry name" value="GNAT"/>
    <property type="match status" value="1"/>
</dbReference>
<keyword evidence="7 9" id="KW-0012">Acyltransferase</keyword>
<evidence type="ECO:0000313" key="12">
    <source>
        <dbReference type="Proteomes" id="UP001057877"/>
    </source>
</evidence>
<dbReference type="InterPro" id="IPR016181">
    <property type="entry name" value="Acyl_CoA_acyltransferase"/>
</dbReference>
<comment type="similarity">
    <text evidence="3 9">Belongs to the acetyltransferase family. EctA subfamily.</text>
</comment>
<comment type="pathway">
    <text evidence="2 9">Amine and polyamine biosynthesis; ectoine biosynthesis; L-ectoine from L-aspartate 4-semialdehyde: step 2/3.</text>
</comment>
<feature type="domain" description="N-acetyltransferase" evidence="10">
    <location>
        <begin position="1"/>
        <end position="141"/>
    </location>
</feature>
<sequence length="141" mass="16185">MVRDCGTLDLNSPYYYLTMSQWFSETCRLAEDRILKRLIGLLTGFRQPSNPDTLFVWQIAVDKRYQGRGIARKLLDEVTDHPEIRYLEATIAPSNHASRRLFASWASSRGASIVTSPGFDETCFPDGEHEREDLYRIGPIK</sequence>
<comment type="function">
    <text evidence="1 9">Catalyzes the acetylation of L-2,4-diaminobutyrate (DABA) to gamma-N-acetyl-alpha,gamma-diaminobutyric acid (ADABA) with acetyl coenzyme A.</text>
</comment>
<dbReference type="Gene3D" id="3.40.630.30">
    <property type="match status" value="1"/>
</dbReference>
<evidence type="ECO:0000256" key="3">
    <source>
        <dbReference type="ARBA" id="ARBA00010712"/>
    </source>
</evidence>
<evidence type="ECO:0000256" key="4">
    <source>
        <dbReference type="ARBA" id="ARBA00012355"/>
    </source>
</evidence>
<dbReference type="InterPro" id="IPR012772">
    <property type="entry name" value="Ectoine_EctA"/>
</dbReference>
<dbReference type="SUPFAM" id="SSF55729">
    <property type="entry name" value="Acyl-CoA N-acyltransferases (Nat)"/>
    <property type="match status" value="1"/>
</dbReference>
<keyword evidence="12" id="KW-1185">Reference proteome</keyword>
<organism evidence="11 12">
    <name type="scientific">Paenibacillus spongiae</name>
    <dbReference type="NCBI Taxonomy" id="2909671"/>
    <lineage>
        <taxon>Bacteria</taxon>
        <taxon>Bacillati</taxon>
        <taxon>Bacillota</taxon>
        <taxon>Bacilli</taxon>
        <taxon>Bacillales</taxon>
        <taxon>Paenibacillaceae</taxon>
        <taxon>Paenibacillus</taxon>
    </lineage>
</organism>
<evidence type="ECO:0000256" key="9">
    <source>
        <dbReference type="RuleBase" id="RU365045"/>
    </source>
</evidence>
<name>A0ABY5SI43_9BACL</name>
<evidence type="ECO:0000259" key="10">
    <source>
        <dbReference type="PROSITE" id="PS51186"/>
    </source>
</evidence>
<evidence type="ECO:0000256" key="8">
    <source>
        <dbReference type="ARBA" id="ARBA00048924"/>
    </source>
</evidence>
<dbReference type="Proteomes" id="UP001057877">
    <property type="component" value="Chromosome"/>
</dbReference>
<dbReference type="EMBL" id="CP091430">
    <property type="protein sequence ID" value="UVI33233.1"/>
    <property type="molecule type" value="Genomic_DNA"/>
</dbReference>
<dbReference type="Pfam" id="PF00583">
    <property type="entry name" value="Acetyltransf_1"/>
    <property type="match status" value="1"/>
</dbReference>
<dbReference type="NCBIfam" id="TIGR02406">
    <property type="entry name" value="ectoine_EctA"/>
    <property type="match status" value="1"/>
</dbReference>
<reference evidence="11" key="1">
    <citation type="submission" date="2022-01" db="EMBL/GenBank/DDBJ databases">
        <title>Paenibacillus spongiae sp. nov., isolated from marine sponge.</title>
        <authorList>
            <person name="Li Z."/>
            <person name="Zhang M."/>
        </authorList>
    </citation>
    <scope>NUCLEOTIDE SEQUENCE</scope>
    <source>
        <strain evidence="11">PHS-Z3</strain>
    </source>
</reference>
<evidence type="ECO:0000256" key="7">
    <source>
        <dbReference type="ARBA" id="ARBA00023315"/>
    </source>
</evidence>
<dbReference type="RefSeq" id="WP_258389286.1">
    <property type="nucleotide sequence ID" value="NZ_CP091430.1"/>
</dbReference>
<dbReference type="EC" id="2.3.1.178" evidence="4 9"/>
<accession>A0ABY5SI43</accession>